<evidence type="ECO:0000256" key="1">
    <source>
        <dbReference type="SAM" id="MobiDB-lite"/>
    </source>
</evidence>
<dbReference type="STRING" id="670580.A0A1X6NEG2"/>
<feature type="compositionally biased region" description="Polar residues" evidence="1">
    <location>
        <begin position="481"/>
        <end position="494"/>
    </location>
</feature>
<proteinExistence type="predicted"/>
<feature type="compositionally biased region" description="Polar residues" evidence="1">
    <location>
        <begin position="704"/>
        <end position="724"/>
    </location>
</feature>
<dbReference type="InterPro" id="IPR050782">
    <property type="entry name" value="PP1_regulatory_subunit_3"/>
</dbReference>
<dbReference type="RefSeq" id="XP_024343620.1">
    <property type="nucleotide sequence ID" value="XM_024488361.1"/>
</dbReference>
<sequence>MPYALPTDHITSPSSSTVTTTAAPRSHRRTRSSGNFSEERGPGAFVSLGTLPRSHKKAVFHLGLHDDDAAHDDDDAPQPTPRPSLAYVSPHRSYLSPTNSLRLSMNNGRFSPSIEPPSRIDIPPPAPASVPFPTSSPSSPGGSSSPFFLAPSATTNSSPPTASLTRTPSTPIILSNGKPLKPSLKSSSSSPNIADALGRAATKHLRAQSAPSTPGGPKNVHFADKDSGLETVRVFSRSGKPASLSKPSGEETETETEAEGPNVPSGSNSFPFPSIASAELPLYEIDTSSGRTSSVPVPMPSPYANVHLETLALPRTRPPALRGTVLVRNISFEKRVAVRFTLDDWQTTSEVTCRHVVSLPSLPPPFPHPRTVGDLAGSIASGDRAAKEDEGMLSWDRFSFIIRLEDYEHKLAERTLFLVTRYAPSCGGEWWDNNSGQNFRVGFRRAPPSPATHSHNFAGMGLGMGIGLGTGEIHSQQRTFSAPSTLRTTPTSGALAQGPEGPEEGENASANARMVALAKAQVESVRQMQMKSKVYAPQLMRSASNPLPATPPADLLSLYAADSRSSSVPNSPVQGYINKRLSLSNYVAPGSASSGSSMVTPPLTPPNGGSGRVRSASLPVGVGLSADVPLKESEVPIEEEDEDLGDTTALPHEANVSSPDAITSEQPVTALEPLDFKLPWTGPSGFGAHMGTGLGIEFPVSASEVPSQTQEQLMSPPSSPSHEQASLGLGLDVGEQGHQAISAHTQHRNALQSTISISLPSLSSGSSSPASSGASTPALRDPTYAALIRNWCFTGSPTGTPVGRGTAVAAPPVSYGFPAFGSGFGMMDAGMVGGRSVASVRAALCVRSLFNAAPLCGDMLLASTSWVAARVRLPSPEYVHPALPRISPQRLLYTTTLAYPYPRPLLPNPTIPIAAHDLS</sequence>
<dbReference type="GO" id="GO:0000164">
    <property type="term" value="C:protein phosphatase type 1 complex"/>
    <property type="evidence" value="ECO:0007669"/>
    <property type="project" value="TreeGrafter"/>
</dbReference>
<dbReference type="GO" id="GO:0008157">
    <property type="term" value="F:protein phosphatase 1 binding"/>
    <property type="evidence" value="ECO:0007669"/>
    <property type="project" value="TreeGrafter"/>
</dbReference>
<evidence type="ECO:0000313" key="3">
    <source>
        <dbReference type="EMBL" id="OSX66826.1"/>
    </source>
</evidence>
<evidence type="ECO:0000259" key="2">
    <source>
        <dbReference type="PROSITE" id="PS51159"/>
    </source>
</evidence>
<feature type="region of interest" description="Disordered" evidence="1">
    <location>
        <begin position="236"/>
        <end position="271"/>
    </location>
</feature>
<dbReference type="GO" id="GO:2001069">
    <property type="term" value="F:glycogen binding"/>
    <property type="evidence" value="ECO:0007669"/>
    <property type="project" value="TreeGrafter"/>
</dbReference>
<dbReference type="InterPro" id="IPR005036">
    <property type="entry name" value="CBM21_dom"/>
</dbReference>
<feature type="compositionally biased region" description="Low complexity" evidence="1">
    <location>
        <begin position="11"/>
        <end position="24"/>
    </location>
</feature>
<dbReference type="Gene3D" id="2.60.40.2440">
    <property type="entry name" value="Carbohydrate binding type-21 domain"/>
    <property type="match status" value="1"/>
</dbReference>
<dbReference type="PANTHER" id="PTHR12307">
    <property type="entry name" value="PROTEIN PHOSPHATASE 1 REGULATORY SUBUNIT"/>
    <property type="match status" value="1"/>
</dbReference>
<accession>A0A1X6NEG2</accession>
<feature type="region of interest" description="Disordered" evidence="1">
    <location>
        <begin position="588"/>
        <end position="617"/>
    </location>
</feature>
<feature type="compositionally biased region" description="Polar residues" evidence="1">
    <location>
        <begin position="164"/>
        <end position="173"/>
    </location>
</feature>
<feature type="region of interest" description="Disordered" evidence="1">
    <location>
        <begin position="1"/>
        <end position="223"/>
    </location>
</feature>
<dbReference type="InterPro" id="IPR038175">
    <property type="entry name" value="CBM21_dom_sf"/>
</dbReference>
<organism evidence="3 4">
    <name type="scientific">Postia placenta MAD-698-R-SB12</name>
    <dbReference type="NCBI Taxonomy" id="670580"/>
    <lineage>
        <taxon>Eukaryota</taxon>
        <taxon>Fungi</taxon>
        <taxon>Dikarya</taxon>
        <taxon>Basidiomycota</taxon>
        <taxon>Agaricomycotina</taxon>
        <taxon>Agaricomycetes</taxon>
        <taxon>Polyporales</taxon>
        <taxon>Adustoporiaceae</taxon>
        <taxon>Rhodonia</taxon>
    </lineage>
</organism>
<dbReference type="EMBL" id="KZ110591">
    <property type="protein sequence ID" value="OSX66826.1"/>
    <property type="molecule type" value="Genomic_DNA"/>
</dbReference>
<gene>
    <name evidence="3" type="ORF">POSPLADRAFT_1175516</name>
</gene>
<reference evidence="3 4" key="1">
    <citation type="submission" date="2017-04" db="EMBL/GenBank/DDBJ databases">
        <title>Genome Sequence of the Model Brown-Rot Fungus Postia placenta SB12.</title>
        <authorList>
            <consortium name="DOE Joint Genome Institute"/>
            <person name="Gaskell J."/>
            <person name="Kersten P."/>
            <person name="Larrondo L.F."/>
            <person name="Canessa P."/>
            <person name="Martinez D."/>
            <person name="Hibbett D."/>
            <person name="Schmoll M."/>
            <person name="Kubicek C.P."/>
            <person name="Martinez A.T."/>
            <person name="Yadav J."/>
            <person name="Master E."/>
            <person name="Magnuson J.K."/>
            <person name="James T."/>
            <person name="Yaver D."/>
            <person name="Berka R."/>
            <person name="Labutti K."/>
            <person name="Lipzen A."/>
            <person name="Aerts A."/>
            <person name="Barry K."/>
            <person name="Henrissat B."/>
            <person name="Blanchette R."/>
            <person name="Grigoriev I."/>
            <person name="Cullen D."/>
        </authorList>
    </citation>
    <scope>NUCLEOTIDE SEQUENCE [LARGE SCALE GENOMIC DNA]</scope>
    <source>
        <strain evidence="3 4">MAD-698-R-SB12</strain>
    </source>
</reference>
<dbReference type="PANTHER" id="PTHR12307:SF36">
    <property type="entry name" value="GLYCOGEN-BINDING SUBUNIT 76A"/>
    <property type="match status" value="1"/>
</dbReference>
<name>A0A1X6NEG2_9APHY</name>
<feature type="compositionally biased region" description="Polar residues" evidence="1">
    <location>
        <begin position="588"/>
        <end position="599"/>
    </location>
</feature>
<dbReference type="Pfam" id="PF03370">
    <property type="entry name" value="CBM_21"/>
    <property type="match status" value="1"/>
</dbReference>
<feature type="compositionally biased region" description="Polar residues" evidence="1">
    <location>
        <begin position="95"/>
        <end position="110"/>
    </location>
</feature>
<keyword evidence="4" id="KW-1185">Reference proteome</keyword>
<feature type="domain" description="CBM21" evidence="2">
    <location>
        <begin position="300"/>
        <end position="442"/>
    </location>
</feature>
<feature type="region of interest" description="Disordered" evidence="1">
    <location>
        <begin position="702"/>
        <end position="726"/>
    </location>
</feature>
<protein>
    <submittedName>
        <fullName evidence="3">Carbohydrate-binding module family 21 protein</fullName>
    </submittedName>
</protein>
<dbReference type="OrthoDB" id="1881at2759"/>
<feature type="region of interest" description="Disordered" evidence="1">
    <location>
        <begin position="481"/>
        <end position="506"/>
    </location>
</feature>
<dbReference type="GO" id="GO:0005979">
    <property type="term" value="P:regulation of glycogen biosynthetic process"/>
    <property type="evidence" value="ECO:0007669"/>
    <property type="project" value="TreeGrafter"/>
</dbReference>
<feature type="compositionally biased region" description="Low complexity" evidence="1">
    <location>
        <begin position="174"/>
        <end position="192"/>
    </location>
</feature>
<dbReference type="PROSITE" id="PS51159">
    <property type="entry name" value="CBM21"/>
    <property type="match status" value="1"/>
</dbReference>
<feature type="compositionally biased region" description="Low complexity" evidence="1">
    <location>
        <begin position="111"/>
        <end position="121"/>
    </location>
</feature>
<feature type="compositionally biased region" description="Low complexity" evidence="1">
    <location>
        <begin position="131"/>
        <end position="163"/>
    </location>
</feature>
<dbReference type="AlphaFoldDB" id="A0A1X6NEG2"/>
<evidence type="ECO:0000313" key="4">
    <source>
        <dbReference type="Proteomes" id="UP000194127"/>
    </source>
</evidence>
<dbReference type="GeneID" id="36333310"/>
<dbReference type="Proteomes" id="UP000194127">
    <property type="component" value="Unassembled WGS sequence"/>
</dbReference>